<dbReference type="GO" id="GO:0006935">
    <property type="term" value="P:chemotaxis"/>
    <property type="evidence" value="ECO:0007669"/>
    <property type="project" value="InterPro"/>
</dbReference>
<reference evidence="2 3" key="1">
    <citation type="submission" date="2011-09" db="EMBL/GenBank/DDBJ databases">
        <title>The draft genome of Fischerella sp. JSC-11.</title>
        <authorList>
            <consortium name="US DOE Joint Genome Institute (JGI-PGF)"/>
            <person name="Lucas S."/>
            <person name="Han J."/>
            <person name="Lapidus A."/>
            <person name="Cheng J.-F."/>
            <person name="Goodwin L."/>
            <person name="Pitluck S."/>
            <person name="Peters L."/>
            <person name="Land M.L."/>
            <person name="Hauser L."/>
            <person name="Sarkisova S."/>
            <person name="Bryant D.A."/>
            <person name="Brown I."/>
            <person name="Woyke T.J."/>
        </authorList>
    </citation>
    <scope>NUCLEOTIDE SEQUENCE [LARGE SCALE GENOMIC DNA]</scope>
    <source>
        <strain evidence="2 3">JSC-11</strain>
    </source>
</reference>
<dbReference type="PANTHER" id="PTHR22617">
    <property type="entry name" value="CHEMOTAXIS SENSOR HISTIDINE KINASE-RELATED"/>
    <property type="match status" value="1"/>
</dbReference>
<dbReference type="InterPro" id="IPR036061">
    <property type="entry name" value="CheW-like_dom_sf"/>
</dbReference>
<dbReference type="SUPFAM" id="SSF50341">
    <property type="entry name" value="CheW-like"/>
    <property type="match status" value="1"/>
</dbReference>
<dbReference type="PROSITE" id="PS50851">
    <property type="entry name" value="CHEW"/>
    <property type="match status" value="1"/>
</dbReference>
<dbReference type="PANTHER" id="PTHR22617:SF23">
    <property type="entry name" value="CHEMOTAXIS PROTEIN CHEW"/>
    <property type="match status" value="1"/>
</dbReference>
<proteinExistence type="predicted"/>
<dbReference type="InterPro" id="IPR039315">
    <property type="entry name" value="CheW"/>
</dbReference>
<protein>
    <submittedName>
        <fullName evidence="2">CheW protein</fullName>
    </submittedName>
</protein>
<gene>
    <name evidence="2" type="ORF">FJSC11DRAFT_2998</name>
</gene>
<dbReference type="GO" id="GO:0005829">
    <property type="term" value="C:cytosol"/>
    <property type="evidence" value="ECO:0007669"/>
    <property type="project" value="TreeGrafter"/>
</dbReference>
<dbReference type="Gene3D" id="2.40.50.180">
    <property type="entry name" value="CheA-289, Domain 4"/>
    <property type="match status" value="1"/>
</dbReference>
<feature type="domain" description="CheW-like" evidence="1">
    <location>
        <begin position="6"/>
        <end position="155"/>
    </location>
</feature>
<dbReference type="InterPro" id="IPR002545">
    <property type="entry name" value="CheW-lke_dom"/>
</dbReference>
<dbReference type="Pfam" id="PF01584">
    <property type="entry name" value="CheW"/>
    <property type="match status" value="1"/>
</dbReference>
<evidence type="ECO:0000259" key="1">
    <source>
        <dbReference type="PROSITE" id="PS50851"/>
    </source>
</evidence>
<dbReference type="RefSeq" id="WP_009457892.1">
    <property type="nucleotide sequence ID" value="NZ_AGIZ01000009.1"/>
</dbReference>
<evidence type="ECO:0000313" key="2">
    <source>
        <dbReference type="EMBL" id="EHC11546.1"/>
    </source>
</evidence>
<dbReference type="EMBL" id="AGIZ01000009">
    <property type="protein sequence ID" value="EHC11546.1"/>
    <property type="molecule type" value="Genomic_DNA"/>
</dbReference>
<keyword evidence="3" id="KW-1185">Reference proteome</keyword>
<dbReference type="GO" id="GO:0007165">
    <property type="term" value="P:signal transduction"/>
    <property type="evidence" value="ECO:0007669"/>
    <property type="project" value="InterPro"/>
</dbReference>
<dbReference type="SMART" id="SM00260">
    <property type="entry name" value="CheW"/>
    <property type="match status" value="1"/>
</dbReference>
<dbReference type="AlphaFoldDB" id="G6FWD9"/>
<accession>G6FWD9</accession>
<dbReference type="GeneID" id="35797210"/>
<name>G6FWD9_9CYAN</name>
<sequence length="171" mass="19909">MKTENKQRYLSLTLKDQYIALITLEHVQEIFTIDLTNICRVPQMPSCVVGVYNWRGEMLWLVDLERMFGYLPLGSQTDLFSKLMVIKLQYQGKSLGILVREIRDIENLDIQFMKSPDEHLFSLELSPFVQGYFISPSEEILISLNTKAIFQAQVGVGNQKDDKERYFMDCL</sequence>
<comment type="caution">
    <text evidence="2">The sequence shown here is derived from an EMBL/GenBank/DDBJ whole genome shotgun (WGS) entry which is preliminary data.</text>
</comment>
<organism evidence="2 3">
    <name type="scientific">Fischerella thermalis JSC-11</name>
    <dbReference type="NCBI Taxonomy" id="741277"/>
    <lineage>
        <taxon>Bacteria</taxon>
        <taxon>Bacillati</taxon>
        <taxon>Cyanobacteriota</taxon>
        <taxon>Cyanophyceae</taxon>
        <taxon>Nostocales</taxon>
        <taxon>Hapalosiphonaceae</taxon>
        <taxon>Fischerella</taxon>
    </lineage>
</organism>
<dbReference type="Proteomes" id="UP000004344">
    <property type="component" value="Unassembled WGS sequence"/>
</dbReference>
<evidence type="ECO:0000313" key="3">
    <source>
        <dbReference type="Proteomes" id="UP000004344"/>
    </source>
</evidence>